<dbReference type="PRINTS" id="PR00786">
    <property type="entry name" value="NEPRILYSIN"/>
</dbReference>
<dbReference type="Pfam" id="PF01431">
    <property type="entry name" value="Peptidase_M13"/>
    <property type="match status" value="1"/>
</dbReference>
<evidence type="ECO:0000256" key="2">
    <source>
        <dbReference type="ARBA" id="ARBA00007357"/>
    </source>
</evidence>
<proteinExistence type="inferred from homology"/>
<keyword evidence="11" id="KW-1185">Reference proteome</keyword>
<dbReference type="GO" id="GO:0004222">
    <property type="term" value="F:metalloendopeptidase activity"/>
    <property type="evidence" value="ECO:0007669"/>
    <property type="project" value="InterPro"/>
</dbReference>
<dbReference type="Pfam" id="PF05649">
    <property type="entry name" value="Peptidase_M13_N"/>
    <property type="match status" value="1"/>
</dbReference>
<name>A0A345NQZ6_9MICO</name>
<evidence type="ECO:0000256" key="4">
    <source>
        <dbReference type="ARBA" id="ARBA00022723"/>
    </source>
</evidence>
<evidence type="ECO:0000259" key="8">
    <source>
        <dbReference type="Pfam" id="PF01431"/>
    </source>
</evidence>
<accession>A0A345NQZ6</accession>
<dbReference type="RefSeq" id="WP_114929837.1">
    <property type="nucleotide sequence ID" value="NZ_CP031229.1"/>
</dbReference>
<gene>
    <name evidence="10" type="ORF">DV701_16230</name>
</gene>
<dbReference type="OrthoDB" id="9775677at2"/>
<dbReference type="GO" id="GO:0005886">
    <property type="term" value="C:plasma membrane"/>
    <property type="evidence" value="ECO:0007669"/>
    <property type="project" value="TreeGrafter"/>
</dbReference>
<dbReference type="Gene3D" id="3.40.390.10">
    <property type="entry name" value="Collagenase (Catalytic Domain)"/>
    <property type="match status" value="1"/>
</dbReference>
<evidence type="ECO:0000256" key="1">
    <source>
        <dbReference type="ARBA" id="ARBA00001947"/>
    </source>
</evidence>
<dbReference type="CDD" id="cd08662">
    <property type="entry name" value="M13"/>
    <property type="match status" value="1"/>
</dbReference>
<dbReference type="PANTHER" id="PTHR11733:SF167">
    <property type="entry name" value="FI17812P1-RELATED"/>
    <property type="match status" value="1"/>
</dbReference>
<keyword evidence="7" id="KW-0482">Metalloprotease</keyword>
<comment type="cofactor">
    <cofactor evidence="1">
        <name>Zn(2+)</name>
        <dbReference type="ChEBI" id="CHEBI:29105"/>
    </cofactor>
</comment>
<feature type="domain" description="Peptidase M13 N-terminal" evidence="9">
    <location>
        <begin position="16"/>
        <end position="400"/>
    </location>
</feature>
<dbReference type="PROSITE" id="PS51885">
    <property type="entry name" value="NEPRILYSIN"/>
    <property type="match status" value="1"/>
</dbReference>
<keyword evidence="6" id="KW-0862">Zinc</keyword>
<reference evidence="10" key="1">
    <citation type="submission" date="2018-07" db="EMBL/GenBank/DDBJ databases">
        <title>Complete genome sequencing of Ornithinimicrobium sp. AMA3305.</title>
        <authorList>
            <person name="Bae J.-W."/>
        </authorList>
    </citation>
    <scope>NUCLEOTIDE SEQUENCE [LARGE SCALE GENOMIC DNA]</scope>
    <source>
        <strain evidence="10">AMA3305</strain>
    </source>
</reference>
<dbReference type="PANTHER" id="PTHR11733">
    <property type="entry name" value="ZINC METALLOPROTEASE FAMILY M13 NEPRILYSIN-RELATED"/>
    <property type="match status" value="1"/>
</dbReference>
<keyword evidence="3" id="KW-0645">Protease</keyword>
<protein>
    <submittedName>
        <fullName evidence="10">Peptidase M13</fullName>
    </submittedName>
</protein>
<dbReference type="Proteomes" id="UP000253790">
    <property type="component" value="Chromosome"/>
</dbReference>
<evidence type="ECO:0000256" key="6">
    <source>
        <dbReference type="ARBA" id="ARBA00022833"/>
    </source>
</evidence>
<dbReference type="InterPro" id="IPR000718">
    <property type="entry name" value="Peptidase_M13"/>
</dbReference>
<dbReference type="GO" id="GO:0046872">
    <property type="term" value="F:metal ion binding"/>
    <property type="evidence" value="ECO:0007669"/>
    <property type="project" value="UniProtKB-KW"/>
</dbReference>
<keyword evidence="4" id="KW-0479">Metal-binding</keyword>
<keyword evidence="5" id="KW-0378">Hydrolase</keyword>
<dbReference type="Gene3D" id="1.10.1380.10">
    <property type="entry name" value="Neutral endopeptidase , domain2"/>
    <property type="match status" value="1"/>
</dbReference>
<dbReference type="InterPro" id="IPR042089">
    <property type="entry name" value="Peptidase_M13_dom_2"/>
</dbReference>
<feature type="domain" description="Peptidase M13 C-terminal" evidence="8">
    <location>
        <begin position="452"/>
        <end position="655"/>
    </location>
</feature>
<dbReference type="InterPro" id="IPR024079">
    <property type="entry name" value="MetalloPept_cat_dom_sf"/>
</dbReference>
<dbReference type="GO" id="GO:0016485">
    <property type="term" value="P:protein processing"/>
    <property type="evidence" value="ECO:0007669"/>
    <property type="project" value="TreeGrafter"/>
</dbReference>
<evidence type="ECO:0000256" key="5">
    <source>
        <dbReference type="ARBA" id="ARBA00022801"/>
    </source>
</evidence>
<dbReference type="KEGG" id="orn:DV701_16230"/>
<evidence type="ECO:0000256" key="7">
    <source>
        <dbReference type="ARBA" id="ARBA00023049"/>
    </source>
</evidence>
<organism evidence="10 11">
    <name type="scientific">Ornithinimicrobium avium</name>
    <dbReference type="NCBI Taxonomy" id="2283195"/>
    <lineage>
        <taxon>Bacteria</taxon>
        <taxon>Bacillati</taxon>
        <taxon>Actinomycetota</taxon>
        <taxon>Actinomycetes</taxon>
        <taxon>Micrococcales</taxon>
        <taxon>Ornithinimicrobiaceae</taxon>
        <taxon>Ornithinimicrobium</taxon>
    </lineage>
</organism>
<evidence type="ECO:0000256" key="3">
    <source>
        <dbReference type="ARBA" id="ARBA00022670"/>
    </source>
</evidence>
<sequence>MQTGIDRAHLDTSVRPQDDLFAHVNGTWLATAQIPPDRARYGSFDMLRENAEAAVRALIERAAEQQPALETPAGKVGALYASFTDTERVAAAGLTPLVEPLRRVGGASTSSDVVRVAAEQEREGVDGLVHAWITADAGSPEDYIVYLHQGGIGLPDEAYYTDEEHAGVREAYRAYLGRLLELAQPALAEAGLDLGEDAVGRLYALEERIAAAHWDRVAARDAVASYTRLTREELAARTPGWDWDAWAEGLQVPDAARAAVVARQPDVLTAVGAALAEVPVADWRTWLTVRLLDGLAPYLTDDLVEAHFDFHGRTLSGTPTNKERWKRGVALVEQLLGEAAGQMYVEEHFPPQAEERMAELVANVTEAFRRRIGELEWMGPETRARALEKLAAFRPKIGHPPTFRDYTAYRLDPQDLVGNVRRGSAFETDRQLAKVGTPIDRDEWLMTPQTVNAYYHPMLNEIVFPAAILQPPFFTVDADDAVNYGGIGAVIAHEIGHGFDDQGSRYAGDGSLTDWWTEEDRARFDERSNRLVEQFGTLSPRDIPGGQARVNGGLTVGENIGDLCGLELAHLAYAIATDGAAPELEGWTGEQRFFLGWGAVWRTVSREEEARRLLSVDPHAPADLRANTVRNVDAFHEAFGTVEGDGLWLAPEERVRIF</sequence>
<dbReference type="InterPro" id="IPR008753">
    <property type="entry name" value="Peptidase_M13_N"/>
</dbReference>
<evidence type="ECO:0000259" key="9">
    <source>
        <dbReference type="Pfam" id="PF05649"/>
    </source>
</evidence>
<comment type="similarity">
    <text evidence="2">Belongs to the peptidase M13 family.</text>
</comment>
<evidence type="ECO:0000313" key="10">
    <source>
        <dbReference type="EMBL" id="AXH97454.1"/>
    </source>
</evidence>
<dbReference type="AlphaFoldDB" id="A0A345NQZ6"/>
<dbReference type="EMBL" id="CP031229">
    <property type="protein sequence ID" value="AXH97454.1"/>
    <property type="molecule type" value="Genomic_DNA"/>
</dbReference>
<dbReference type="SUPFAM" id="SSF55486">
    <property type="entry name" value="Metalloproteases ('zincins'), catalytic domain"/>
    <property type="match status" value="1"/>
</dbReference>
<evidence type="ECO:0000313" key="11">
    <source>
        <dbReference type="Proteomes" id="UP000253790"/>
    </source>
</evidence>
<dbReference type="InterPro" id="IPR018497">
    <property type="entry name" value="Peptidase_M13_C"/>
</dbReference>